<dbReference type="FunFam" id="3.40.30.10:FF:000010">
    <property type="entry name" value="Glutathione peroxidase"/>
    <property type="match status" value="1"/>
</dbReference>
<evidence type="ECO:0000256" key="5">
    <source>
        <dbReference type="RuleBase" id="RU000499"/>
    </source>
</evidence>
<comment type="caution">
    <text evidence="6">The sequence shown here is derived from an EMBL/GenBank/DDBJ whole genome shotgun (WGS) entry which is preliminary data.</text>
</comment>
<accession>A0A5R9GH48</accession>
<evidence type="ECO:0000256" key="3">
    <source>
        <dbReference type="ARBA" id="ARBA00023002"/>
    </source>
</evidence>
<dbReference type="InterPro" id="IPR029759">
    <property type="entry name" value="GPX_AS"/>
</dbReference>
<dbReference type="SUPFAM" id="SSF52833">
    <property type="entry name" value="Thioredoxin-like"/>
    <property type="match status" value="1"/>
</dbReference>
<dbReference type="Proteomes" id="UP000309676">
    <property type="component" value="Unassembled WGS sequence"/>
</dbReference>
<evidence type="ECO:0000256" key="2">
    <source>
        <dbReference type="ARBA" id="ARBA00022559"/>
    </source>
</evidence>
<protein>
    <recommendedName>
        <fullName evidence="5">Glutathione peroxidase</fullName>
    </recommendedName>
</protein>
<proteinExistence type="inferred from homology"/>
<comment type="similarity">
    <text evidence="1 5">Belongs to the glutathione peroxidase family.</text>
</comment>
<dbReference type="InterPro" id="IPR029760">
    <property type="entry name" value="GPX_CS"/>
</dbReference>
<dbReference type="AlphaFoldDB" id="A0A5R9GH48"/>
<evidence type="ECO:0000256" key="4">
    <source>
        <dbReference type="PIRSR" id="PIRSR000303-1"/>
    </source>
</evidence>
<dbReference type="OrthoDB" id="9789406at2"/>
<evidence type="ECO:0000313" key="6">
    <source>
        <dbReference type="EMBL" id="TLS52728.1"/>
    </source>
</evidence>
<dbReference type="PROSITE" id="PS00460">
    <property type="entry name" value="GLUTATHIONE_PEROXID_1"/>
    <property type="match status" value="1"/>
</dbReference>
<dbReference type="PRINTS" id="PR01011">
    <property type="entry name" value="GLUTPROXDASE"/>
</dbReference>
<dbReference type="PROSITE" id="PS00763">
    <property type="entry name" value="GLUTATHIONE_PEROXID_2"/>
    <property type="match status" value="1"/>
</dbReference>
<dbReference type="EMBL" id="VCIW01000004">
    <property type="protein sequence ID" value="TLS52728.1"/>
    <property type="molecule type" value="Genomic_DNA"/>
</dbReference>
<dbReference type="GO" id="GO:0004601">
    <property type="term" value="F:peroxidase activity"/>
    <property type="evidence" value="ECO:0007669"/>
    <property type="project" value="UniProtKB-KW"/>
</dbReference>
<keyword evidence="7" id="KW-1185">Reference proteome</keyword>
<dbReference type="CDD" id="cd00340">
    <property type="entry name" value="GSH_Peroxidase"/>
    <property type="match status" value="1"/>
</dbReference>
<sequence>MSVHAFEAVNAEGQDIRLEQYKGRVLLIVNTASQCGLTPQYEGLQQLFQTYADEGFAVLGFPCNQFGGQEPGTDEEIKDFCTLNYRVTFPMFRKVEVNGPEAHPLFRYLREQAPEDADADPNSGLYGHLRAKFPELLEGSNIRWNFTKFLIDREGNVVKRYSPTTGAGAIETDVRTLLSKTTS</sequence>
<organism evidence="6 7">
    <name type="scientific">Paenibacillus antri</name>
    <dbReference type="NCBI Taxonomy" id="2582848"/>
    <lineage>
        <taxon>Bacteria</taxon>
        <taxon>Bacillati</taxon>
        <taxon>Bacillota</taxon>
        <taxon>Bacilli</taxon>
        <taxon>Bacillales</taxon>
        <taxon>Paenibacillaceae</taxon>
        <taxon>Paenibacillus</taxon>
    </lineage>
</organism>
<dbReference type="Pfam" id="PF00255">
    <property type="entry name" value="GSHPx"/>
    <property type="match status" value="1"/>
</dbReference>
<evidence type="ECO:0000313" key="7">
    <source>
        <dbReference type="Proteomes" id="UP000309676"/>
    </source>
</evidence>
<keyword evidence="3 5" id="KW-0560">Oxidoreductase</keyword>
<gene>
    <name evidence="6" type="ORF">FE782_08855</name>
</gene>
<dbReference type="InterPro" id="IPR000889">
    <property type="entry name" value="Glutathione_peroxidase"/>
</dbReference>
<reference evidence="6 7" key="1">
    <citation type="submission" date="2019-05" db="EMBL/GenBank/DDBJ databases">
        <authorList>
            <person name="Narsing Rao M.P."/>
            <person name="Li W.J."/>
        </authorList>
    </citation>
    <scope>NUCLEOTIDE SEQUENCE [LARGE SCALE GENOMIC DNA]</scope>
    <source>
        <strain evidence="6 7">SYSU_K30003</strain>
    </source>
</reference>
<dbReference type="RefSeq" id="WP_138193719.1">
    <property type="nucleotide sequence ID" value="NZ_VCIW01000004.1"/>
</dbReference>
<dbReference type="PROSITE" id="PS51355">
    <property type="entry name" value="GLUTATHIONE_PEROXID_3"/>
    <property type="match status" value="1"/>
</dbReference>
<dbReference type="GO" id="GO:0034599">
    <property type="term" value="P:cellular response to oxidative stress"/>
    <property type="evidence" value="ECO:0007669"/>
    <property type="project" value="TreeGrafter"/>
</dbReference>
<dbReference type="PIRSF" id="PIRSF000303">
    <property type="entry name" value="Glutathion_perox"/>
    <property type="match status" value="1"/>
</dbReference>
<keyword evidence="2 5" id="KW-0575">Peroxidase</keyword>
<dbReference type="PANTHER" id="PTHR11592">
    <property type="entry name" value="GLUTATHIONE PEROXIDASE"/>
    <property type="match status" value="1"/>
</dbReference>
<name>A0A5R9GH48_9BACL</name>
<dbReference type="Gene3D" id="3.40.30.10">
    <property type="entry name" value="Glutaredoxin"/>
    <property type="match status" value="1"/>
</dbReference>
<dbReference type="PANTHER" id="PTHR11592:SF78">
    <property type="entry name" value="GLUTATHIONE PEROXIDASE"/>
    <property type="match status" value="1"/>
</dbReference>
<feature type="active site" evidence="4">
    <location>
        <position position="35"/>
    </location>
</feature>
<dbReference type="InterPro" id="IPR036249">
    <property type="entry name" value="Thioredoxin-like_sf"/>
</dbReference>
<evidence type="ECO:0000256" key="1">
    <source>
        <dbReference type="ARBA" id="ARBA00006926"/>
    </source>
</evidence>